<organism evidence="2 3">
    <name type="scientific">Colocasia esculenta</name>
    <name type="common">Wild taro</name>
    <name type="synonym">Arum esculentum</name>
    <dbReference type="NCBI Taxonomy" id="4460"/>
    <lineage>
        <taxon>Eukaryota</taxon>
        <taxon>Viridiplantae</taxon>
        <taxon>Streptophyta</taxon>
        <taxon>Embryophyta</taxon>
        <taxon>Tracheophyta</taxon>
        <taxon>Spermatophyta</taxon>
        <taxon>Magnoliopsida</taxon>
        <taxon>Liliopsida</taxon>
        <taxon>Araceae</taxon>
        <taxon>Aroideae</taxon>
        <taxon>Colocasieae</taxon>
        <taxon>Colocasia</taxon>
    </lineage>
</organism>
<name>A0A843UM69_COLES</name>
<feature type="compositionally biased region" description="Basic and acidic residues" evidence="1">
    <location>
        <begin position="240"/>
        <end position="250"/>
    </location>
</feature>
<dbReference type="EMBL" id="NMUH01000761">
    <property type="protein sequence ID" value="MQL84431.1"/>
    <property type="molecule type" value="Genomic_DNA"/>
</dbReference>
<keyword evidence="3" id="KW-1185">Reference proteome</keyword>
<gene>
    <name evidence="2" type="ORF">Taro_016938</name>
</gene>
<feature type="region of interest" description="Disordered" evidence="1">
    <location>
        <begin position="93"/>
        <end position="113"/>
    </location>
</feature>
<protein>
    <submittedName>
        <fullName evidence="2">Uncharacterized protein</fullName>
    </submittedName>
</protein>
<evidence type="ECO:0000256" key="1">
    <source>
        <dbReference type="SAM" id="MobiDB-lite"/>
    </source>
</evidence>
<dbReference type="Proteomes" id="UP000652761">
    <property type="component" value="Unassembled WGS sequence"/>
</dbReference>
<evidence type="ECO:0000313" key="2">
    <source>
        <dbReference type="EMBL" id="MQL84431.1"/>
    </source>
</evidence>
<evidence type="ECO:0000313" key="3">
    <source>
        <dbReference type="Proteomes" id="UP000652761"/>
    </source>
</evidence>
<sequence length="339" mass="36857">MTDIWWPPTGGVISLDTILPPEHANRIKEAEAKRLVWTDVPAALISVSFLRREFPTLAGTAQALRLHSVRRKISIPAEWNAYVGALKPLARHDSGSTTSRGDSVPPDAALSSPILPGDFNNELWPKWERHIRHSIAHVGPIDFINQVENGTKLLDLWDVMAGIGKVVKLPPEGVVLQPTFSPAPSASFVHLSEKQKQAASYNKKRRASKEASPLQRAARGRTSKPSSSSEEAFLPSRNKGPIEDTPHEDTNALADDDYNPTFDGTPSPDGAGLPRASPLKQGHTSASVVANEKAGCPNVNTSILDGSTLLQVIHDLLTSRLETELPDCPDFNFIYDGKN</sequence>
<proteinExistence type="predicted"/>
<accession>A0A843UM69</accession>
<feature type="region of interest" description="Disordered" evidence="1">
    <location>
        <begin position="194"/>
        <end position="288"/>
    </location>
</feature>
<dbReference type="AlphaFoldDB" id="A0A843UM69"/>
<reference evidence="2" key="1">
    <citation type="submission" date="2017-07" db="EMBL/GenBank/DDBJ databases">
        <title>Taro Niue Genome Assembly and Annotation.</title>
        <authorList>
            <person name="Atibalentja N."/>
            <person name="Keating K."/>
            <person name="Fields C.J."/>
        </authorList>
    </citation>
    <scope>NUCLEOTIDE SEQUENCE</scope>
    <source>
        <strain evidence="2">Niue_2</strain>
        <tissue evidence="2">Leaf</tissue>
    </source>
</reference>
<comment type="caution">
    <text evidence="2">The sequence shown here is derived from an EMBL/GenBank/DDBJ whole genome shotgun (WGS) entry which is preliminary data.</text>
</comment>